<dbReference type="PANTHER" id="PTHR11228:SF34">
    <property type="entry name" value="TUNGSTEN-CONTAINING ALDEHYDE FERREDOXIN OXIDOREDUCTASE COFACTOR MODIFYING PROTEIN"/>
    <property type="match status" value="1"/>
</dbReference>
<keyword evidence="6" id="KW-0411">Iron-sulfur</keyword>
<dbReference type="InterPro" id="IPR007197">
    <property type="entry name" value="rSAM"/>
</dbReference>
<dbReference type="SUPFAM" id="SSF102114">
    <property type="entry name" value="Radical SAM enzymes"/>
    <property type="match status" value="1"/>
</dbReference>
<keyword evidence="10" id="KW-1185">Reference proteome</keyword>
<dbReference type="GO" id="GO:0046872">
    <property type="term" value="F:metal ion binding"/>
    <property type="evidence" value="ECO:0007669"/>
    <property type="project" value="UniProtKB-KW"/>
</dbReference>
<dbReference type="RefSeq" id="WP_154564234.1">
    <property type="nucleotide sequence ID" value="NZ_VUMG01000003.1"/>
</dbReference>
<keyword evidence="3" id="KW-0949">S-adenosyl-L-methionine</keyword>
<feature type="compositionally biased region" description="Gly residues" evidence="7">
    <location>
        <begin position="21"/>
        <end position="32"/>
    </location>
</feature>
<dbReference type="SMART" id="SM00729">
    <property type="entry name" value="Elp3"/>
    <property type="match status" value="1"/>
</dbReference>
<dbReference type="GO" id="GO:0051539">
    <property type="term" value="F:4 iron, 4 sulfur cluster binding"/>
    <property type="evidence" value="ECO:0007669"/>
    <property type="project" value="UniProtKB-KW"/>
</dbReference>
<protein>
    <submittedName>
        <fullName evidence="9">Radical SAM/SPASM domain-containing protein</fullName>
    </submittedName>
</protein>
<name>A0A7K0J8P8_9ACTN</name>
<dbReference type="PANTHER" id="PTHR11228">
    <property type="entry name" value="RADICAL SAM DOMAIN PROTEIN"/>
    <property type="match status" value="1"/>
</dbReference>
<dbReference type="InterPro" id="IPR050377">
    <property type="entry name" value="Radical_SAM_PqqE_MftC-like"/>
</dbReference>
<dbReference type="EMBL" id="VUMG01000003">
    <property type="protein sequence ID" value="MSS46326.1"/>
    <property type="molecule type" value="Genomic_DNA"/>
</dbReference>
<dbReference type="InterPro" id="IPR017200">
    <property type="entry name" value="PqqE-like"/>
</dbReference>
<evidence type="ECO:0000256" key="5">
    <source>
        <dbReference type="ARBA" id="ARBA00023004"/>
    </source>
</evidence>
<evidence type="ECO:0000256" key="1">
    <source>
        <dbReference type="ARBA" id="ARBA00001966"/>
    </source>
</evidence>
<dbReference type="InterPro" id="IPR058240">
    <property type="entry name" value="rSAM_sf"/>
</dbReference>
<dbReference type="Gene3D" id="3.20.20.70">
    <property type="entry name" value="Aldolase class I"/>
    <property type="match status" value="1"/>
</dbReference>
<comment type="caution">
    <text evidence="9">The sequence shown here is derived from an EMBL/GenBank/DDBJ whole genome shotgun (WGS) entry which is preliminary data.</text>
</comment>
<keyword evidence="5" id="KW-0408">Iron</keyword>
<feature type="domain" description="Elp3/MiaA/NifB-like radical SAM core" evidence="8">
    <location>
        <begin position="50"/>
        <end position="254"/>
    </location>
</feature>
<feature type="region of interest" description="Disordered" evidence="7">
    <location>
        <begin position="1"/>
        <end position="38"/>
    </location>
</feature>
<dbReference type="Proteomes" id="UP000466104">
    <property type="component" value="Unassembled WGS sequence"/>
</dbReference>
<gene>
    <name evidence="9" type="ORF">FYJ43_09910</name>
</gene>
<dbReference type="SFLD" id="SFLDS00029">
    <property type="entry name" value="Radical_SAM"/>
    <property type="match status" value="1"/>
</dbReference>
<dbReference type="Pfam" id="PF04055">
    <property type="entry name" value="Radical_SAM"/>
    <property type="match status" value="1"/>
</dbReference>
<dbReference type="PIRSF" id="PIRSF037420">
    <property type="entry name" value="PQQ_syn_pqqE"/>
    <property type="match status" value="1"/>
</dbReference>
<dbReference type="Pfam" id="PF13186">
    <property type="entry name" value="SPASM"/>
    <property type="match status" value="1"/>
</dbReference>
<accession>A0A7K0J8P8</accession>
<proteinExistence type="predicted"/>
<dbReference type="InterPro" id="IPR013785">
    <property type="entry name" value="Aldolase_TIM"/>
</dbReference>
<dbReference type="InterPro" id="IPR023885">
    <property type="entry name" value="4Fe4S-binding_SPASM_dom"/>
</dbReference>
<evidence type="ECO:0000256" key="2">
    <source>
        <dbReference type="ARBA" id="ARBA00022485"/>
    </source>
</evidence>
<evidence type="ECO:0000259" key="8">
    <source>
        <dbReference type="SMART" id="SM00729"/>
    </source>
</evidence>
<dbReference type="NCBIfam" id="TIGR04053">
    <property type="entry name" value="TIGR04053 family radical SAM/SPASM domain-containing protein"/>
    <property type="match status" value="1"/>
</dbReference>
<evidence type="ECO:0000256" key="4">
    <source>
        <dbReference type="ARBA" id="ARBA00022723"/>
    </source>
</evidence>
<keyword evidence="4" id="KW-0479">Metal-binding</keyword>
<organism evidence="9 10">
    <name type="scientific">Cutibacterium porci</name>
    <dbReference type="NCBI Taxonomy" id="2605781"/>
    <lineage>
        <taxon>Bacteria</taxon>
        <taxon>Bacillati</taxon>
        <taxon>Actinomycetota</taxon>
        <taxon>Actinomycetes</taxon>
        <taxon>Propionibacteriales</taxon>
        <taxon>Propionibacteriaceae</taxon>
        <taxon>Cutibacterium</taxon>
    </lineage>
</organism>
<dbReference type="CDD" id="cd01335">
    <property type="entry name" value="Radical_SAM"/>
    <property type="match status" value="1"/>
</dbReference>
<dbReference type="AlphaFoldDB" id="A0A7K0J8P8"/>
<dbReference type="InterPro" id="IPR006638">
    <property type="entry name" value="Elp3/MiaA/NifB-like_rSAM"/>
</dbReference>
<comment type="cofactor">
    <cofactor evidence="1">
        <name>[4Fe-4S] cluster</name>
        <dbReference type="ChEBI" id="CHEBI:49883"/>
    </cofactor>
</comment>
<sequence>MTITTRPDHRTQPGTAPAQQGLGGGGHPGGHPGHSPLVREIKHDLNDKPFMVIWEVTRACALVCQHCRAEAQHHAAPGQLTNAQGHDLIDQLTSYEKPYPMLVLTGGDCFERPDLVDLIEYGVSKGLHVSISPSVTPLFTRDRVKAVQDAGVSVMSMSLDGGSAATHDAFRGFPGTFDRTVEACHMLRDMGMKFQLNTVFTAKNIHEAPQMLKNAIDLGAFMFYTFMLVPTGRGAQLDMLSPLEREDVLYWLHDNSTRIAIKTTEAPQYRRIAFQREAVRQGTERPVRHGELYEWLTRETNELLGETIADPRPPRTPMAINSGSGFAFIDHTGDVYPSGFLPIHCGSIKEKPFPEIYRESPVFRNLRNPSGFSGKCGACNFNHFCGGSRSTAYAMTGDYLASDPSCAYVPPGYDGELPDGVPVEGIPRV</sequence>
<feature type="compositionally biased region" description="Basic and acidic residues" evidence="7">
    <location>
        <begin position="1"/>
        <end position="11"/>
    </location>
</feature>
<evidence type="ECO:0000256" key="3">
    <source>
        <dbReference type="ARBA" id="ARBA00022691"/>
    </source>
</evidence>
<dbReference type="CDD" id="cd21123">
    <property type="entry name" value="SPASM_MftC-like"/>
    <property type="match status" value="1"/>
</dbReference>
<evidence type="ECO:0000256" key="6">
    <source>
        <dbReference type="ARBA" id="ARBA00023014"/>
    </source>
</evidence>
<dbReference type="GO" id="GO:0003824">
    <property type="term" value="F:catalytic activity"/>
    <property type="evidence" value="ECO:0007669"/>
    <property type="project" value="InterPro"/>
</dbReference>
<evidence type="ECO:0000313" key="10">
    <source>
        <dbReference type="Proteomes" id="UP000466104"/>
    </source>
</evidence>
<reference evidence="9 10" key="1">
    <citation type="submission" date="2019-08" db="EMBL/GenBank/DDBJ databases">
        <title>In-depth cultivation of the pig gut microbiome towards novel bacterial diversity and tailored functional studies.</title>
        <authorList>
            <person name="Wylensek D."/>
            <person name="Hitch T.C.A."/>
            <person name="Clavel T."/>
        </authorList>
    </citation>
    <scope>NUCLEOTIDE SEQUENCE [LARGE SCALE GENOMIC DNA]</scope>
    <source>
        <strain evidence="9 10">WCA-380-WT-3A</strain>
    </source>
</reference>
<dbReference type="SFLD" id="SFLDG01067">
    <property type="entry name" value="SPASM/twitch_domain_containing"/>
    <property type="match status" value="1"/>
</dbReference>
<evidence type="ECO:0000256" key="7">
    <source>
        <dbReference type="SAM" id="MobiDB-lite"/>
    </source>
</evidence>
<keyword evidence="2" id="KW-0004">4Fe-4S</keyword>
<evidence type="ECO:0000313" key="9">
    <source>
        <dbReference type="EMBL" id="MSS46326.1"/>
    </source>
</evidence>